<proteinExistence type="predicted"/>
<comment type="caution">
    <text evidence="1">The sequence shown here is derived from an EMBL/GenBank/DDBJ whole genome shotgun (WGS) entry which is preliminary data.</text>
</comment>
<evidence type="ECO:0000313" key="2">
    <source>
        <dbReference type="Proteomes" id="UP001148629"/>
    </source>
</evidence>
<evidence type="ECO:0000313" key="1">
    <source>
        <dbReference type="EMBL" id="KAJ3527484.1"/>
    </source>
</evidence>
<sequence length="1533" mass="170587">MADVNVDVLVIGMGPTGLGAAKRLNHINGPSWLIVDSSDKAGGLAGTDTTPEGFLYDVGGHVIFSHYKYFDDCIDEALPKEDDWYTHQRISYVRYKGLWVPYPFQNNISMLPKDDQVKCIDGIIDSALECRVANTKPKDFDEWIVRMMGEGIADIFMRPYNYKVWAVPTTKMQCQWLGERVAAPDAKLVTKNVILNKVAGNWGPNATFRFPARDGTGGIWTACRGATAISHVMTPEVPRSRASSIELAADLDLLAGLWQEAPFARLPSNAPPELEAFVQNIENPTRVYAIHRASRRHDFQLLVERYIVQLRSGCGNFNCATSTCFTCRRRLAGKAPIRKYNATSARTLAIYLASQDNPENGICPFLRKSKEPLSAAGTLIFSTRPPSPSHPDSKRPGLRTSPGTRKDRACVNQRTCSPSAQVLTPSSTSNTICRAPSDCKQSTKHSPSPTQRHPSPGLHVVQGPVSKDHRSFAANLFGTVTFKMLEWLTPRGVAAMSQQINDLEGPPPKNPPIDSNDPPTPSNRTNATPRIEGRDAPALVESRSTSNSARDGYEQNAEIEFSDPSLSTRSSKSSHSSLSKSWNPASPKARKTSYEAVNTIGGKDDSKPAILSPRVNNFLHDKHARSKTNITASARGIPEVPTKPAFFENVTKPSAQPLLITGSSSPSTSPDEACDEHIQEMVGASSCRPTHDSLVLQSQSQGEASQEVSSPWLNSTLPQALSRLDVDLVNFICDVYEEDGTSENRPGYTGKMITTHPGPVNAPRTLNRQSSTTELSKKQWKDFNEQTLFNVLMDPHAVVQSFTCDQKLYDSQTLWYCLYRMNRVAPSLVFHSLWMAAGRLFIPSQDLPRDHAHRVKGNKSQNSRSRLSTTDAGHLMSICLHALVAAAPAVPDSRTLYEMSRIRSNGLTLAGGSAVARQPPSRCLDYDDAFSNDLAIRLARRLFCAITARRCFADMARSMTSPCASDAEPDILQPLVDQLDFLSPGSASVLEFTQSERLLHETRVPTVLLDWARTILLNEWDGGSDFAMDGPFGGAMSFIETMHSNRNLLLLGDVQFRVDYLSDRLDSIEMPVDWLSFNSTRWRRHILDYPYIFSPETLVSFFRSINFARMSRMFEESSSLKTRMSAIVDPGSLITNPHHKMVLQDLLRTASSKYLILEISRENVARDAFDQLWRREERELLRPLKVHLGEDGGEEGFDSGGVQQEFFRLAIAECLNPEYGAFTVDERTRMAWFAPGSLTEDWKYELVGLLMSLALYNGLTLPITFPRALYRKLLGKPVEELHHIGDGWPDLASGLTTLLEWDEKDGLVEDVFARTYEFSVSALGTNVTREMGVDGTTIWPKAAAGLEDIAPPQTANPDDAPLVTNDNRDEYVVEYIRYLTDISVRPQFLAFERGFNACLDKKSLSLLSPSTLQSLVEGIQDIEISELKRYARYVGWDASHHTIKDFWSIVKRYDDRMKRRLLEFVTSSDRVPVGGMKNLQFVIQKNGEEGDGGHLPTAYTCYGTLLLPEYRDKDALKERLGMALENAQGFGFA</sequence>
<keyword evidence="2" id="KW-1185">Reference proteome</keyword>
<name>A0ACC1RX07_9HYPO</name>
<protein>
    <submittedName>
        <fullName evidence="1">Uncharacterized protein</fullName>
    </submittedName>
</protein>
<dbReference type="EMBL" id="JANRMS010001553">
    <property type="protein sequence ID" value="KAJ3527484.1"/>
    <property type="molecule type" value="Genomic_DNA"/>
</dbReference>
<dbReference type="Proteomes" id="UP001148629">
    <property type="component" value="Unassembled WGS sequence"/>
</dbReference>
<accession>A0ACC1RX07</accession>
<reference evidence="1" key="1">
    <citation type="submission" date="2022-08" db="EMBL/GenBank/DDBJ databases">
        <title>Genome Sequence of Fusarium decemcellulare.</title>
        <authorList>
            <person name="Buettner E."/>
        </authorList>
    </citation>
    <scope>NUCLEOTIDE SEQUENCE</scope>
    <source>
        <strain evidence="1">Babe19</strain>
    </source>
</reference>
<organism evidence="1 2">
    <name type="scientific">Fusarium decemcellulare</name>
    <dbReference type="NCBI Taxonomy" id="57161"/>
    <lineage>
        <taxon>Eukaryota</taxon>
        <taxon>Fungi</taxon>
        <taxon>Dikarya</taxon>
        <taxon>Ascomycota</taxon>
        <taxon>Pezizomycotina</taxon>
        <taxon>Sordariomycetes</taxon>
        <taxon>Hypocreomycetidae</taxon>
        <taxon>Hypocreales</taxon>
        <taxon>Nectriaceae</taxon>
        <taxon>Fusarium</taxon>
        <taxon>Fusarium decemcellulare species complex</taxon>
    </lineage>
</organism>
<gene>
    <name evidence="1" type="ORF">NM208_g10677</name>
</gene>